<protein>
    <submittedName>
        <fullName evidence="2">Uncharacterized protein</fullName>
    </submittedName>
</protein>
<accession>A0AAU9W0A1</accession>
<evidence type="ECO:0000313" key="3">
    <source>
        <dbReference type="Proteomes" id="UP001159428"/>
    </source>
</evidence>
<gene>
    <name evidence="2" type="ORF">PMEA_00025586</name>
</gene>
<name>A0AAU9W0A1_9CNID</name>
<organism evidence="2 3">
    <name type="scientific">Pocillopora meandrina</name>
    <dbReference type="NCBI Taxonomy" id="46732"/>
    <lineage>
        <taxon>Eukaryota</taxon>
        <taxon>Metazoa</taxon>
        <taxon>Cnidaria</taxon>
        <taxon>Anthozoa</taxon>
        <taxon>Hexacorallia</taxon>
        <taxon>Scleractinia</taxon>
        <taxon>Astrocoeniina</taxon>
        <taxon>Pocilloporidae</taxon>
        <taxon>Pocillopora</taxon>
    </lineage>
</organism>
<proteinExistence type="predicted"/>
<dbReference type="EMBL" id="CALNXJ010000005">
    <property type="protein sequence ID" value="CAH3039984.1"/>
    <property type="molecule type" value="Genomic_DNA"/>
</dbReference>
<feature type="region of interest" description="Disordered" evidence="1">
    <location>
        <begin position="130"/>
        <end position="168"/>
    </location>
</feature>
<comment type="caution">
    <text evidence="2">The sequence shown here is derived from an EMBL/GenBank/DDBJ whole genome shotgun (WGS) entry which is preliminary data.</text>
</comment>
<sequence>MVQKQFFALKGVGLTTQELTDEYNSIIETVEKGREVTWADQSTLNDSNSFDKTSSNVSFLLPTAGTPLSRTPIRKRQFNTPVSSVHSDMTPCRSTSKHQKIITTSSQPTLENSDTCISLTKEYEATQSVRKSTNSVGGGFERPKMATPGVTSSIPKDQKLATPSRVPSASPFLPLNSNNCLKSPAMFYTKNNANDQSTSAPRKATPHPKVCWSESPVETKSSSLTCNTAHNNLGNSTPVRVSRDLNLSGIQALAETPADKNQQKDAKQVIGRLIQQYNTTPLKELSINTVNNQKDQLPSVLSQSNLLKKEKSNSSQEVKDMLPKRVFSSTKENVQALRGPSRSSCTLQLDKLHSKKVKKHFNGLRRAMSSTSIGTSRNFAPRTL</sequence>
<dbReference type="AlphaFoldDB" id="A0AAU9W0A1"/>
<evidence type="ECO:0000256" key="1">
    <source>
        <dbReference type="SAM" id="MobiDB-lite"/>
    </source>
</evidence>
<feature type="region of interest" description="Disordered" evidence="1">
    <location>
        <begin position="193"/>
        <end position="213"/>
    </location>
</feature>
<feature type="region of interest" description="Disordered" evidence="1">
    <location>
        <begin position="81"/>
        <end position="102"/>
    </location>
</feature>
<reference evidence="2 3" key="1">
    <citation type="submission" date="2022-05" db="EMBL/GenBank/DDBJ databases">
        <authorList>
            <consortium name="Genoscope - CEA"/>
            <person name="William W."/>
        </authorList>
    </citation>
    <scope>NUCLEOTIDE SEQUENCE [LARGE SCALE GENOMIC DNA]</scope>
</reference>
<keyword evidence="3" id="KW-1185">Reference proteome</keyword>
<dbReference type="Proteomes" id="UP001159428">
    <property type="component" value="Unassembled WGS sequence"/>
</dbReference>
<evidence type="ECO:0000313" key="2">
    <source>
        <dbReference type="EMBL" id="CAH3039984.1"/>
    </source>
</evidence>